<dbReference type="SUPFAM" id="SSF51735">
    <property type="entry name" value="NAD(P)-binding Rossmann-fold domains"/>
    <property type="match status" value="1"/>
</dbReference>
<reference evidence="3 4" key="1">
    <citation type="submission" date="2018-08" db="EMBL/GenBank/DDBJ databases">
        <title>Meiothermus granaticius genome AF-68 sequencing project.</title>
        <authorList>
            <person name="Da Costa M.S."/>
            <person name="Albuquerque L."/>
            <person name="Raposo P."/>
            <person name="Froufe H.J.C."/>
            <person name="Barroso C.S."/>
            <person name="Egas C."/>
        </authorList>
    </citation>
    <scope>NUCLEOTIDE SEQUENCE [LARGE SCALE GENOMIC DNA]</scope>
    <source>
        <strain evidence="3 4">AF-68</strain>
    </source>
</reference>
<dbReference type="EMBL" id="QWLB01000014">
    <property type="protein sequence ID" value="RIH92786.1"/>
    <property type="molecule type" value="Genomic_DNA"/>
</dbReference>
<dbReference type="PANTHER" id="PTHR43708">
    <property type="entry name" value="CONSERVED EXPRESSED OXIDOREDUCTASE (EUROFUNG)"/>
    <property type="match status" value="1"/>
</dbReference>
<dbReference type="Pfam" id="PF01408">
    <property type="entry name" value="GFO_IDH_MocA"/>
    <property type="match status" value="1"/>
</dbReference>
<dbReference type="EC" id="1.1.1.361" evidence="3"/>
<protein>
    <submittedName>
        <fullName evidence="3">Glucose-6-phosphate 3-dehydrogenase</fullName>
        <ecNumber evidence="3">1.1.1.361</ecNumber>
    </submittedName>
</protein>
<dbReference type="InterPro" id="IPR036291">
    <property type="entry name" value="NAD(P)-bd_dom_sf"/>
</dbReference>
<evidence type="ECO:0000259" key="1">
    <source>
        <dbReference type="Pfam" id="PF01408"/>
    </source>
</evidence>
<dbReference type="OrthoDB" id="9815825at2"/>
<dbReference type="PANTHER" id="PTHR43708:SF3">
    <property type="entry name" value="OXIDOREDUCTASE"/>
    <property type="match status" value="1"/>
</dbReference>
<feature type="domain" description="GFO/IDH/MocA-like oxidoreductase" evidence="2">
    <location>
        <begin position="144"/>
        <end position="275"/>
    </location>
</feature>
<dbReference type="InterPro" id="IPR000683">
    <property type="entry name" value="Gfo/Idh/MocA-like_OxRdtase_N"/>
</dbReference>
<dbReference type="RefSeq" id="WP_119356824.1">
    <property type="nucleotide sequence ID" value="NZ_BJXM01000010.1"/>
</dbReference>
<organism evidence="3 4">
    <name type="scientific">Meiothermus granaticius NBRC 107808</name>
    <dbReference type="NCBI Taxonomy" id="1227551"/>
    <lineage>
        <taxon>Bacteria</taxon>
        <taxon>Thermotogati</taxon>
        <taxon>Deinococcota</taxon>
        <taxon>Deinococci</taxon>
        <taxon>Thermales</taxon>
        <taxon>Thermaceae</taxon>
        <taxon>Meiothermus</taxon>
    </lineage>
</organism>
<evidence type="ECO:0000313" key="4">
    <source>
        <dbReference type="Proteomes" id="UP000266178"/>
    </source>
</evidence>
<proteinExistence type="predicted"/>
<keyword evidence="3" id="KW-0560">Oxidoreductase</keyword>
<dbReference type="InterPro" id="IPR051317">
    <property type="entry name" value="Gfo/Idh/MocA_oxidoreduct"/>
</dbReference>
<accession>A0A399FAR4</accession>
<dbReference type="AlphaFoldDB" id="A0A399FAR4"/>
<sequence length="387" mass="42479">MRKLRYGMVGGGRDAFIGAVHRKAVALDGQAELVAGALSSSPDKAKASGRELGLPDARNYGSWEEMLEAELRLPAQERIDFVSIVTPNHLHYPVAKAFAEAGIHVVCDKPLVHNSEQAHDLIQVVERSGVVFAVTYNYTGYPMVKQARDMVKNGVLGPLRKVIVEYNQGWLATQLEASHQKQAEWRTDPARSGIAGAVGDIGSHAENLAATITGLELEQICADLTTFVPGRRLDDDGNLLLRFVGGAKGLLWCSQVEIGAENDLRIRIFGEKGSLTWHQEDPNVLIHDSLEGPRQVLTRGNAYLCPAAQRATRLPTGHPEAFIEAFANVYLGAMEAIRAKQEGRALGENEGDFPTVYDGARGVYFIEKTVESSRSDQKWTEARWKRP</sequence>
<dbReference type="Gene3D" id="3.30.360.10">
    <property type="entry name" value="Dihydrodipicolinate Reductase, domain 2"/>
    <property type="match status" value="1"/>
</dbReference>
<keyword evidence="4" id="KW-1185">Reference proteome</keyword>
<dbReference type="Pfam" id="PF22725">
    <property type="entry name" value="GFO_IDH_MocA_C3"/>
    <property type="match status" value="1"/>
</dbReference>
<dbReference type="GO" id="GO:0000166">
    <property type="term" value="F:nucleotide binding"/>
    <property type="evidence" value="ECO:0007669"/>
    <property type="project" value="InterPro"/>
</dbReference>
<comment type="caution">
    <text evidence="3">The sequence shown here is derived from an EMBL/GenBank/DDBJ whole genome shotgun (WGS) entry which is preliminary data.</text>
</comment>
<evidence type="ECO:0000313" key="3">
    <source>
        <dbReference type="EMBL" id="RIH92786.1"/>
    </source>
</evidence>
<dbReference type="Gene3D" id="3.40.50.720">
    <property type="entry name" value="NAD(P)-binding Rossmann-like Domain"/>
    <property type="match status" value="1"/>
</dbReference>
<dbReference type="Proteomes" id="UP000266178">
    <property type="component" value="Unassembled WGS sequence"/>
</dbReference>
<feature type="domain" description="Gfo/Idh/MocA-like oxidoreductase N-terminal" evidence="1">
    <location>
        <begin position="4"/>
        <end position="136"/>
    </location>
</feature>
<name>A0A399FAR4_9DEIN</name>
<evidence type="ECO:0000259" key="2">
    <source>
        <dbReference type="Pfam" id="PF22725"/>
    </source>
</evidence>
<dbReference type="SUPFAM" id="SSF55347">
    <property type="entry name" value="Glyceraldehyde-3-phosphate dehydrogenase-like, C-terminal domain"/>
    <property type="match status" value="1"/>
</dbReference>
<dbReference type="InterPro" id="IPR055170">
    <property type="entry name" value="GFO_IDH_MocA-like_dom"/>
</dbReference>
<dbReference type="GO" id="GO:0103074">
    <property type="term" value="F:glucose-6-phosphate 3-dehydrogenase activity"/>
    <property type="evidence" value="ECO:0007669"/>
    <property type="project" value="UniProtKB-EC"/>
</dbReference>
<gene>
    <name evidence="3" type="primary">ntdC</name>
    <name evidence="3" type="ORF">Mgrana_01324</name>
</gene>